<proteinExistence type="predicted"/>
<dbReference type="EMBL" id="CAADIH010000034">
    <property type="protein sequence ID" value="VFR50259.1"/>
    <property type="molecule type" value="Genomic_DNA"/>
</dbReference>
<dbReference type="EMBL" id="CAADIZ010000003">
    <property type="protein sequence ID" value="VFS21258.1"/>
    <property type="molecule type" value="Genomic_DNA"/>
</dbReference>
<feature type="region of interest" description="Disordered" evidence="1">
    <location>
        <begin position="1"/>
        <end position="46"/>
    </location>
</feature>
<sequence length="63" mass="6528">MPCGMRGIGGGKFGRHGPVSSMHLSGRLAESSGATPDARRCEANVEPHPGHPCLPSACEGFRL</sequence>
<dbReference type="EMBL" id="CAADIP010000027">
    <property type="protein sequence ID" value="VFR91521.1"/>
    <property type="molecule type" value="Genomic_DNA"/>
</dbReference>
<protein>
    <submittedName>
        <fullName evidence="4">Uncharacterized protein</fullName>
    </submittedName>
</protein>
<dbReference type="EMBL" id="CAADIK010000057">
    <property type="protein sequence ID" value="VFR84682.1"/>
    <property type="molecule type" value="Genomic_DNA"/>
</dbReference>
<dbReference type="EMBL" id="CAADII010000046">
    <property type="protein sequence ID" value="VFR55552.1"/>
    <property type="molecule type" value="Genomic_DNA"/>
</dbReference>
<dbReference type="EMBL" id="CAADHY010000006">
    <property type="protein sequence ID" value="VFR16653.1"/>
    <property type="molecule type" value="Genomic_DNA"/>
</dbReference>
<feature type="compositionally biased region" description="Basic and acidic residues" evidence="1">
    <location>
        <begin position="37"/>
        <end position="46"/>
    </location>
</feature>
<name>A0A484RFZ3_9ZZZZ</name>
<evidence type="ECO:0000313" key="12">
    <source>
        <dbReference type="EMBL" id="VFR91521.1"/>
    </source>
</evidence>
<organism evidence="4">
    <name type="scientific">plant metagenome</name>
    <dbReference type="NCBI Taxonomy" id="1297885"/>
    <lineage>
        <taxon>unclassified sequences</taxon>
        <taxon>metagenomes</taxon>
        <taxon>organismal metagenomes</taxon>
    </lineage>
</organism>
<dbReference type="EMBL" id="CAADIE010000035">
    <property type="protein sequence ID" value="VFR49492.1"/>
    <property type="molecule type" value="Genomic_DNA"/>
</dbReference>
<evidence type="ECO:0000313" key="3">
    <source>
        <dbReference type="EMBL" id="VFR24854.1"/>
    </source>
</evidence>
<evidence type="ECO:0000313" key="6">
    <source>
        <dbReference type="EMBL" id="VFR50259.1"/>
    </source>
</evidence>
<accession>A0A484RFZ3</accession>
<feature type="compositionally biased region" description="Gly residues" evidence="1">
    <location>
        <begin position="1"/>
        <end position="12"/>
    </location>
</feature>
<gene>
    <name evidence="2" type="ORF">AMP9_2368</name>
    <name evidence="3" type="ORF">ANK1_2281</name>
    <name evidence="9" type="ORF">ANK2_2282</name>
    <name evidence="4" type="ORF">ANT2_2389</name>
    <name evidence="8" type="ORF">ANT3_2391</name>
    <name evidence="5" type="ORF">BER1_2505</name>
    <name evidence="6" type="ORF">BER2_2467</name>
    <name evidence="7" type="ORF">BRI6_2512</name>
    <name evidence="11" type="ORF">BRI9_2567</name>
    <name evidence="12" type="ORF">IVO3_2566</name>
    <name evidence="10" type="ORF">RAN3_2383</name>
    <name evidence="13" type="ORF">RAN7_2541</name>
</gene>
<evidence type="ECO:0000313" key="8">
    <source>
        <dbReference type="EMBL" id="VFR59851.1"/>
    </source>
</evidence>
<dbReference type="EMBL" id="CAADIF010000008">
    <property type="protein sequence ID" value="VFR74946.1"/>
    <property type="molecule type" value="Genomic_DNA"/>
</dbReference>
<evidence type="ECO:0000313" key="4">
    <source>
        <dbReference type="EMBL" id="VFR49023.1"/>
    </source>
</evidence>
<evidence type="ECO:0000313" key="5">
    <source>
        <dbReference type="EMBL" id="VFR49492.1"/>
    </source>
</evidence>
<dbReference type="EMBL" id="CAADIA010000004">
    <property type="protein sequence ID" value="VFR24854.1"/>
    <property type="molecule type" value="Genomic_DNA"/>
</dbReference>
<evidence type="ECO:0000313" key="2">
    <source>
        <dbReference type="EMBL" id="VFR16653.1"/>
    </source>
</evidence>
<reference evidence="4" key="1">
    <citation type="submission" date="2019-03" db="EMBL/GenBank/DDBJ databases">
        <authorList>
            <person name="Danneels B."/>
        </authorList>
    </citation>
    <scope>NUCLEOTIDE SEQUENCE</scope>
</reference>
<evidence type="ECO:0000313" key="10">
    <source>
        <dbReference type="EMBL" id="VFR80332.1"/>
    </source>
</evidence>
<evidence type="ECO:0000313" key="7">
    <source>
        <dbReference type="EMBL" id="VFR55552.1"/>
    </source>
</evidence>
<dbReference type="EMBL" id="CAADID010000007">
    <property type="protein sequence ID" value="VFR59851.1"/>
    <property type="molecule type" value="Genomic_DNA"/>
</dbReference>
<evidence type="ECO:0000313" key="11">
    <source>
        <dbReference type="EMBL" id="VFR84682.1"/>
    </source>
</evidence>
<evidence type="ECO:0000256" key="1">
    <source>
        <dbReference type="SAM" id="MobiDB-lite"/>
    </source>
</evidence>
<dbReference type="AlphaFoldDB" id="A0A484RFZ3"/>
<evidence type="ECO:0000313" key="13">
    <source>
        <dbReference type="EMBL" id="VFS21258.1"/>
    </source>
</evidence>
<dbReference type="EMBL" id="CAADIG010000025">
    <property type="protein sequence ID" value="VFR49023.1"/>
    <property type="molecule type" value="Genomic_DNA"/>
</dbReference>
<dbReference type="EMBL" id="CAADIO010000004">
    <property type="protein sequence ID" value="VFR80332.1"/>
    <property type="molecule type" value="Genomic_DNA"/>
</dbReference>
<evidence type="ECO:0000313" key="9">
    <source>
        <dbReference type="EMBL" id="VFR74946.1"/>
    </source>
</evidence>